<evidence type="ECO:0000313" key="15">
    <source>
        <dbReference type="EMBL" id="GCC52745.1"/>
    </source>
</evidence>
<comment type="subcellular location">
    <subcellularLocation>
        <location evidence="1 10">Cell outer membrane</location>
        <topology evidence="1 10">Multi-pass membrane protein</topology>
    </subcellularLocation>
</comment>
<keyword evidence="6 11" id="KW-0798">TonB box</keyword>
<dbReference type="PANTHER" id="PTHR30069">
    <property type="entry name" value="TONB-DEPENDENT OUTER MEMBRANE RECEPTOR"/>
    <property type="match status" value="1"/>
</dbReference>
<feature type="chain" id="PRO_5019186250" evidence="12">
    <location>
        <begin position="21"/>
        <end position="793"/>
    </location>
</feature>
<protein>
    <submittedName>
        <fullName evidence="15">TonB-dependent receptor</fullName>
    </submittedName>
</protein>
<keyword evidence="9 10" id="KW-0998">Cell outer membrane</keyword>
<sequence length="793" mass="86223">MKKVVLTSIILFLLSATLLAQDILKGKVFDKSTNTALPGANVLLAGKGTVTDNNGSFTIACENDAELIVSFVGYEIARQTIADCQAEIIIALNPSSHFLREVEITASSEFNRSILSQPATINKLGLTEIKRSTGLFLDDAINANVPGVSMQRRSISGGQQINIRGYGGGGPGPRGINSNFDQQGIKAYLNGIPITDAEGITLMDDIDFGSIGNVEILKGPAGSLYGLAIAGVVNLQRLQATPGRVTVGQEIMMGSYGLGRFNTNIQVGGQKGSLLINYGSQHYKGFMEHTASDKTFVNVMGDYKPSDKQSVTTYFSYNNSYDERNGELTIDQYNNLDYSGNQAYIKNDAHSNVISFRAGLGHAYQFSESISNQTSVFGTGINSNASSAGGWTDKAPVNAGLRSVFDTKFSLNQHLKLSGVTGVEMQKQLAQVIAYSMTTNNSDPNGYNIIGAMRSNQTQITGTNSLFTQWTLSMPHNISLTAGLGLSSMNIEIQDKLYIDANNVADPTVPRLYKTSYNNLTSPRVALNKIVNKQVSVYASYSVGYKAPVASNIYTPLAGRANIDLMPEKGMQFEIGTKGTILNDKLLYELVYFNSKFSNKMTLVGVPNTEGTATLYSYVVNSGSLLNEGVEAMFKYNAISSNTGFTKLLRPFVNFTYSDFVYNDFTFQNNISVPPADYSGKAVAGVPPVVFNGGVDFVSNTGLYANMIYMYRDKMPLTPDGLNIANSYSLLNAKVGYHKNFGKHFDADAYFGVNNMLSEQYYQMVFVNQLPDAFIPGPNNINYFSGINVKYIF</sequence>
<dbReference type="Pfam" id="PF07715">
    <property type="entry name" value="Plug"/>
    <property type="match status" value="1"/>
</dbReference>
<dbReference type="GO" id="GO:0044718">
    <property type="term" value="P:siderophore transmembrane transport"/>
    <property type="evidence" value="ECO:0007669"/>
    <property type="project" value="TreeGrafter"/>
</dbReference>
<dbReference type="SUPFAM" id="SSF49464">
    <property type="entry name" value="Carboxypeptidase regulatory domain-like"/>
    <property type="match status" value="1"/>
</dbReference>
<evidence type="ECO:0000256" key="9">
    <source>
        <dbReference type="ARBA" id="ARBA00023237"/>
    </source>
</evidence>
<evidence type="ECO:0000256" key="11">
    <source>
        <dbReference type="RuleBase" id="RU003357"/>
    </source>
</evidence>
<evidence type="ECO:0000256" key="4">
    <source>
        <dbReference type="ARBA" id="ARBA00022692"/>
    </source>
</evidence>
<feature type="domain" description="TonB-dependent receptor plug" evidence="14">
    <location>
        <begin position="116"/>
        <end position="232"/>
    </location>
</feature>
<evidence type="ECO:0000256" key="7">
    <source>
        <dbReference type="ARBA" id="ARBA00023136"/>
    </source>
</evidence>
<name>A0A401UCW7_9BACT</name>
<dbReference type="PANTHER" id="PTHR30069:SF29">
    <property type="entry name" value="HEMOGLOBIN AND HEMOGLOBIN-HAPTOGLOBIN-BINDING PROTEIN 1-RELATED"/>
    <property type="match status" value="1"/>
</dbReference>
<dbReference type="EMBL" id="BHXQ01000005">
    <property type="protein sequence ID" value="GCC52745.1"/>
    <property type="molecule type" value="Genomic_DNA"/>
</dbReference>
<dbReference type="Gene3D" id="2.170.130.10">
    <property type="entry name" value="TonB-dependent receptor, plug domain"/>
    <property type="match status" value="1"/>
</dbReference>
<keyword evidence="8 15" id="KW-0675">Receptor</keyword>
<keyword evidence="3 10" id="KW-1134">Transmembrane beta strand</keyword>
<dbReference type="Pfam" id="PF00593">
    <property type="entry name" value="TonB_dep_Rec_b-barrel"/>
    <property type="match status" value="1"/>
</dbReference>
<reference evidence="15 16" key="1">
    <citation type="submission" date="2018-11" db="EMBL/GenBank/DDBJ databases">
        <title>Chryseotalea sanarue gen. nov., sp., nov., a member of the family Cytophagaceae, isolated from a brackish lake in Hamamatsu Japan.</title>
        <authorList>
            <person name="Maejima Y."/>
            <person name="Iino T."/>
            <person name="Muraguchi Y."/>
            <person name="Fukuda K."/>
            <person name="Ohkuma M."/>
            <person name="Moriuchi R."/>
            <person name="Dohra H."/>
            <person name="Kimbara K."/>
            <person name="Shintani M."/>
        </authorList>
    </citation>
    <scope>NUCLEOTIDE SEQUENCE [LARGE SCALE GENOMIC DNA]</scope>
    <source>
        <strain evidence="15 16">Ys</strain>
    </source>
</reference>
<keyword evidence="2 10" id="KW-0813">Transport</keyword>
<accession>A0A401UCW7</accession>
<feature type="domain" description="TonB-dependent receptor-like beta-barrel" evidence="13">
    <location>
        <begin position="303"/>
        <end position="755"/>
    </location>
</feature>
<evidence type="ECO:0000256" key="10">
    <source>
        <dbReference type="PROSITE-ProRule" id="PRU01360"/>
    </source>
</evidence>
<evidence type="ECO:0000256" key="5">
    <source>
        <dbReference type="ARBA" id="ARBA00022729"/>
    </source>
</evidence>
<dbReference type="Gene3D" id="2.40.170.20">
    <property type="entry name" value="TonB-dependent receptor, beta-barrel domain"/>
    <property type="match status" value="1"/>
</dbReference>
<evidence type="ECO:0000256" key="2">
    <source>
        <dbReference type="ARBA" id="ARBA00022448"/>
    </source>
</evidence>
<comment type="caution">
    <text evidence="15">The sequence shown here is derived from an EMBL/GenBank/DDBJ whole genome shotgun (WGS) entry which is preliminary data.</text>
</comment>
<dbReference type="InterPro" id="IPR000531">
    <property type="entry name" value="Beta-barrel_TonB"/>
</dbReference>
<evidence type="ECO:0000256" key="6">
    <source>
        <dbReference type="ARBA" id="ARBA00023077"/>
    </source>
</evidence>
<keyword evidence="7 10" id="KW-0472">Membrane</keyword>
<evidence type="ECO:0000256" key="8">
    <source>
        <dbReference type="ARBA" id="ARBA00023170"/>
    </source>
</evidence>
<evidence type="ECO:0000259" key="14">
    <source>
        <dbReference type="Pfam" id="PF07715"/>
    </source>
</evidence>
<dbReference type="PROSITE" id="PS52016">
    <property type="entry name" value="TONB_DEPENDENT_REC_3"/>
    <property type="match status" value="1"/>
</dbReference>
<dbReference type="InterPro" id="IPR039426">
    <property type="entry name" value="TonB-dep_rcpt-like"/>
</dbReference>
<keyword evidence="16" id="KW-1185">Reference proteome</keyword>
<dbReference type="RefSeq" id="WP_127123394.1">
    <property type="nucleotide sequence ID" value="NZ_BHXQ01000005.1"/>
</dbReference>
<evidence type="ECO:0000259" key="13">
    <source>
        <dbReference type="Pfam" id="PF00593"/>
    </source>
</evidence>
<evidence type="ECO:0000256" key="12">
    <source>
        <dbReference type="SAM" id="SignalP"/>
    </source>
</evidence>
<keyword evidence="4 10" id="KW-0812">Transmembrane</keyword>
<gene>
    <name evidence="15" type="ORF">SanaruYs_29830</name>
</gene>
<dbReference type="Pfam" id="PF13715">
    <property type="entry name" value="CarbopepD_reg_2"/>
    <property type="match status" value="1"/>
</dbReference>
<evidence type="ECO:0000256" key="3">
    <source>
        <dbReference type="ARBA" id="ARBA00022452"/>
    </source>
</evidence>
<dbReference type="OrthoDB" id="9782587at2"/>
<dbReference type="AlphaFoldDB" id="A0A401UCW7"/>
<dbReference type="InterPro" id="IPR012910">
    <property type="entry name" value="Plug_dom"/>
</dbReference>
<keyword evidence="5 12" id="KW-0732">Signal</keyword>
<proteinExistence type="inferred from homology"/>
<dbReference type="GO" id="GO:0009279">
    <property type="term" value="C:cell outer membrane"/>
    <property type="evidence" value="ECO:0007669"/>
    <property type="project" value="UniProtKB-SubCell"/>
</dbReference>
<evidence type="ECO:0000256" key="1">
    <source>
        <dbReference type="ARBA" id="ARBA00004571"/>
    </source>
</evidence>
<evidence type="ECO:0000313" key="16">
    <source>
        <dbReference type="Proteomes" id="UP000288227"/>
    </source>
</evidence>
<dbReference type="InterPro" id="IPR008969">
    <property type="entry name" value="CarboxyPept-like_regulatory"/>
</dbReference>
<dbReference type="Proteomes" id="UP000288227">
    <property type="component" value="Unassembled WGS sequence"/>
</dbReference>
<dbReference type="GO" id="GO:0015344">
    <property type="term" value="F:siderophore uptake transmembrane transporter activity"/>
    <property type="evidence" value="ECO:0007669"/>
    <property type="project" value="TreeGrafter"/>
</dbReference>
<dbReference type="InterPro" id="IPR037066">
    <property type="entry name" value="Plug_dom_sf"/>
</dbReference>
<organism evidence="15 16">
    <name type="scientific">Chryseotalea sanaruensis</name>
    <dbReference type="NCBI Taxonomy" id="2482724"/>
    <lineage>
        <taxon>Bacteria</taxon>
        <taxon>Pseudomonadati</taxon>
        <taxon>Bacteroidota</taxon>
        <taxon>Cytophagia</taxon>
        <taxon>Cytophagales</taxon>
        <taxon>Chryseotaleaceae</taxon>
        <taxon>Chryseotalea</taxon>
    </lineage>
</organism>
<dbReference type="InterPro" id="IPR036942">
    <property type="entry name" value="Beta-barrel_TonB_sf"/>
</dbReference>
<comment type="similarity">
    <text evidence="10 11">Belongs to the TonB-dependent receptor family.</text>
</comment>
<feature type="signal peptide" evidence="12">
    <location>
        <begin position="1"/>
        <end position="20"/>
    </location>
</feature>
<dbReference type="SUPFAM" id="SSF56935">
    <property type="entry name" value="Porins"/>
    <property type="match status" value="1"/>
</dbReference>